<comment type="function">
    <text evidence="7">As a component of the minor spliceosome, involved in the splicing of U12-type introns in pre-mRNAs.</text>
</comment>
<dbReference type="AlphaFoldDB" id="H2YFY5"/>
<accession>H2YFY5</accession>
<feature type="domain" description="RRM" evidence="10">
    <location>
        <begin position="38"/>
        <end position="116"/>
    </location>
</feature>
<keyword evidence="4" id="KW-0747">Spliceosome</keyword>
<evidence type="ECO:0000313" key="11">
    <source>
        <dbReference type="Ensembl" id="ENSCSAVP00000004233.1"/>
    </source>
</evidence>
<dbReference type="InterPro" id="IPR039599">
    <property type="entry name" value="RBM48"/>
</dbReference>
<dbReference type="Gene3D" id="3.30.70.330">
    <property type="match status" value="1"/>
</dbReference>
<dbReference type="GO" id="GO:0005654">
    <property type="term" value="C:nucleoplasm"/>
    <property type="evidence" value="ECO:0007669"/>
    <property type="project" value="TreeGrafter"/>
</dbReference>
<evidence type="ECO:0000313" key="12">
    <source>
        <dbReference type="Proteomes" id="UP000007875"/>
    </source>
</evidence>
<evidence type="ECO:0000256" key="6">
    <source>
        <dbReference type="ARBA" id="ARBA00023187"/>
    </source>
</evidence>
<evidence type="ECO:0000256" key="9">
    <source>
        <dbReference type="SAM" id="MobiDB-lite"/>
    </source>
</evidence>
<evidence type="ECO:0000256" key="1">
    <source>
        <dbReference type="ARBA" id="ARBA00006938"/>
    </source>
</evidence>
<dbReference type="SUPFAM" id="SSF54928">
    <property type="entry name" value="RNA-binding domain, RBD"/>
    <property type="match status" value="1"/>
</dbReference>
<evidence type="ECO:0000256" key="3">
    <source>
        <dbReference type="ARBA" id="ARBA00022664"/>
    </source>
</evidence>
<dbReference type="InterPro" id="IPR000504">
    <property type="entry name" value="RRM_dom"/>
</dbReference>
<dbReference type="STRING" id="51511.ENSCSAVP00000004233"/>
<comment type="similarity">
    <text evidence="1">Belongs to the RBM48 family.</text>
</comment>
<evidence type="ECO:0000256" key="8">
    <source>
        <dbReference type="PROSITE-ProRule" id="PRU00176"/>
    </source>
</evidence>
<keyword evidence="3" id="KW-0507">mRNA processing</keyword>
<keyword evidence="12" id="KW-1185">Reference proteome</keyword>
<keyword evidence="6" id="KW-0508">mRNA splicing</keyword>
<dbReference type="PROSITE" id="PS50102">
    <property type="entry name" value="RRM"/>
    <property type="match status" value="1"/>
</dbReference>
<feature type="compositionally biased region" description="Low complexity" evidence="9">
    <location>
        <begin position="176"/>
        <end position="207"/>
    </location>
</feature>
<dbReference type="Proteomes" id="UP000007875">
    <property type="component" value="Unassembled WGS sequence"/>
</dbReference>
<organism evidence="11 12">
    <name type="scientific">Ciona savignyi</name>
    <name type="common">Pacific transparent sea squirt</name>
    <dbReference type="NCBI Taxonomy" id="51511"/>
    <lineage>
        <taxon>Eukaryota</taxon>
        <taxon>Metazoa</taxon>
        <taxon>Chordata</taxon>
        <taxon>Tunicata</taxon>
        <taxon>Ascidiacea</taxon>
        <taxon>Phlebobranchia</taxon>
        <taxon>Cionidae</taxon>
        <taxon>Ciona</taxon>
    </lineage>
</organism>
<dbReference type="InterPro" id="IPR035979">
    <property type="entry name" value="RBD_domain_sf"/>
</dbReference>
<evidence type="ECO:0000256" key="5">
    <source>
        <dbReference type="ARBA" id="ARBA00022884"/>
    </source>
</evidence>
<dbReference type="GO" id="GO:0008380">
    <property type="term" value="P:RNA splicing"/>
    <property type="evidence" value="ECO:0007669"/>
    <property type="project" value="UniProtKB-KW"/>
</dbReference>
<reference evidence="11" key="3">
    <citation type="submission" date="2025-09" db="UniProtKB">
        <authorList>
            <consortium name="Ensembl"/>
        </authorList>
    </citation>
    <scope>IDENTIFICATION</scope>
</reference>
<dbReference type="OMA" id="DEARWMK"/>
<evidence type="ECO:0000256" key="4">
    <source>
        <dbReference type="ARBA" id="ARBA00022728"/>
    </source>
</evidence>
<protein>
    <recommendedName>
        <fullName evidence="2">RNA-binding protein 48</fullName>
    </recommendedName>
</protein>
<dbReference type="GO" id="GO:0005681">
    <property type="term" value="C:spliceosomal complex"/>
    <property type="evidence" value="ECO:0007669"/>
    <property type="project" value="UniProtKB-KW"/>
</dbReference>
<dbReference type="GO" id="GO:0006397">
    <property type="term" value="P:mRNA processing"/>
    <property type="evidence" value="ECO:0007669"/>
    <property type="project" value="UniProtKB-KW"/>
</dbReference>
<dbReference type="eggNOG" id="ENOG502QSNB">
    <property type="taxonomic scope" value="Eukaryota"/>
</dbReference>
<dbReference type="HOGENOM" id="CLU_1051818_0_0_1"/>
<dbReference type="Pfam" id="PF00076">
    <property type="entry name" value="RRM_1"/>
    <property type="match status" value="1"/>
</dbReference>
<evidence type="ECO:0000259" key="10">
    <source>
        <dbReference type="PROSITE" id="PS50102"/>
    </source>
</evidence>
<dbReference type="InterPro" id="IPR012677">
    <property type="entry name" value="Nucleotide-bd_a/b_plait_sf"/>
</dbReference>
<evidence type="ECO:0000256" key="7">
    <source>
        <dbReference type="ARBA" id="ARBA00035004"/>
    </source>
</evidence>
<dbReference type="InParanoid" id="H2YFY5"/>
<keyword evidence="5 8" id="KW-0694">RNA-binding</keyword>
<dbReference type="PANTHER" id="PTHR20957">
    <property type="entry name" value="RNA-BINDING PROTEIN 48"/>
    <property type="match status" value="1"/>
</dbReference>
<name>H2YFY5_CIOSA</name>
<reference evidence="11" key="2">
    <citation type="submission" date="2025-08" db="UniProtKB">
        <authorList>
            <consortium name="Ensembl"/>
        </authorList>
    </citation>
    <scope>IDENTIFICATION</scope>
</reference>
<dbReference type="CDD" id="cd12442">
    <property type="entry name" value="RRM_RBM48"/>
    <property type="match status" value="1"/>
</dbReference>
<reference evidence="12" key="1">
    <citation type="submission" date="2003-08" db="EMBL/GenBank/DDBJ databases">
        <authorList>
            <person name="Birren B."/>
            <person name="Nusbaum C."/>
            <person name="Abebe A."/>
            <person name="Abouelleil A."/>
            <person name="Adekoya E."/>
            <person name="Ait-zahra M."/>
            <person name="Allen N."/>
            <person name="Allen T."/>
            <person name="An P."/>
            <person name="Anderson M."/>
            <person name="Anderson S."/>
            <person name="Arachchi H."/>
            <person name="Armbruster J."/>
            <person name="Bachantsang P."/>
            <person name="Baldwin J."/>
            <person name="Barry A."/>
            <person name="Bayul T."/>
            <person name="Blitshsteyn B."/>
            <person name="Bloom T."/>
            <person name="Blye J."/>
            <person name="Boguslavskiy L."/>
            <person name="Borowsky M."/>
            <person name="Boukhgalter B."/>
            <person name="Brunache A."/>
            <person name="Butler J."/>
            <person name="Calixte N."/>
            <person name="Calvo S."/>
            <person name="Camarata J."/>
            <person name="Campo K."/>
            <person name="Chang J."/>
            <person name="Cheshatsang Y."/>
            <person name="Citroen M."/>
            <person name="Collymore A."/>
            <person name="Considine T."/>
            <person name="Cook A."/>
            <person name="Cooke P."/>
            <person name="Corum B."/>
            <person name="Cuomo C."/>
            <person name="David R."/>
            <person name="Dawoe T."/>
            <person name="Degray S."/>
            <person name="Dodge S."/>
            <person name="Dooley K."/>
            <person name="Dorje P."/>
            <person name="Dorjee K."/>
            <person name="Dorris L."/>
            <person name="Duffey N."/>
            <person name="Dupes A."/>
            <person name="Elkins T."/>
            <person name="Engels R."/>
            <person name="Erickson J."/>
            <person name="Farina A."/>
            <person name="Faro S."/>
            <person name="Ferreira P."/>
            <person name="Fischer H."/>
            <person name="Fitzgerald M."/>
            <person name="Foley K."/>
            <person name="Gage D."/>
            <person name="Galagan J."/>
            <person name="Gearin G."/>
            <person name="Gnerre S."/>
            <person name="Gnirke A."/>
            <person name="Goyette A."/>
            <person name="Graham J."/>
            <person name="Grandbois E."/>
            <person name="Gyaltsen K."/>
            <person name="Hafez N."/>
            <person name="Hagopian D."/>
            <person name="Hagos B."/>
            <person name="Hall J."/>
            <person name="Hatcher B."/>
            <person name="Heller A."/>
            <person name="Higgins H."/>
            <person name="Honan T."/>
            <person name="Horn A."/>
            <person name="Houde N."/>
            <person name="Hughes L."/>
            <person name="Hulme W."/>
            <person name="Husby E."/>
            <person name="Iliev I."/>
            <person name="Jaffe D."/>
            <person name="Jones C."/>
            <person name="Kamal M."/>
            <person name="Kamat A."/>
            <person name="Kamvysselis M."/>
            <person name="Karlsson E."/>
            <person name="Kells C."/>
            <person name="Kieu A."/>
            <person name="Kisner P."/>
            <person name="Kodira C."/>
            <person name="Kulbokas E."/>
            <person name="Labutti K."/>
            <person name="Lama D."/>
            <person name="Landers T."/>
            <person name="Leger J."/>
            <person name="Levine S."/>
            <person name="Lewis D."/>
            <person name="Lewis T."/>
            <person name="Lindblad-toh K."/>
            <person name="Liu X."/>
            <person name="Lokyitsang T."/>
            <person name="Lokyitsang Y."/>
            <person name="Lucien O."/>
            <person name="Lui A."/>
            <person name="Ma L.J."/>
            <person name="Mabbitt R."/>
            <person name="Macdonald J."/>
            <person name="Maclean C."/>
            <person name="Major J."/>
            <person name="Manning J."/>
            <person name="Marabella R."/>
            <person name="Maru K."/>
            <person name="Matthews C."/>
            <person name="Mauceli E."/>
            <person name="Mccarthy M."/>
            <person name="Mcdonough S."/>
            <person name="Mcghee T."/>
            <person name="Meldrim J."/>
            <person name="Meneus L."/>
            <person name="Mesirov J."/>
            <person name="Mihalev A."/>
            <person name="Mihova T."/>
            <person name="Mikkelsen T."/>
            <person name="Mlenga V."/>
            <person name="Moru K."/>
            <person name="Mozes J."/>
            <person name="Mulrain L."/>
            <person name="Munson G."/>
            <person name="Naylor J."/>
            <person name="Newes C."/>
            <person name="Nguyen C."/>
            <person name="Nguyen N."/>
            <person name="Nguyen T."/>
            <person name="Nicol R."/>
            <person name="Nielsen C."/>
            <person name="Nizzari M."/>
            <person name="Norbu C."/>
            <person name="Norbu N."/>
            <person name="O'donnell P."/>
            <person name="Okoawo O."/>
            <person name="O'leary S."/>
            <person name="Omotosho B."/>
            <person name="O'neill K."/>
            <person name="Osman S."/>
            <person name="Parker S."/>
            <person name="Perrin D."/>
            <person name="Phunkhang P."/>
            <person name="Piqani B."/>
            <person name="Purcell S."/>
            <person name="Rachupka T."/>
            <person name="Ramasamy U."/>
            <person name="Rameau R."/>
            <person name="Ray V."/>
            <person name="Raymond C."/>
            <person name="Retta R."/>
            <person name="Richardson S."/>
            <person name="Rise C."/>
            <person name="Rodriguez J."/>
            <person name="Rogers J."/>
            <person name="Rogov P."/>
            <person name="Rutman M."/>
            <person name="Schupbach R."/>
            <person name="Seaman C."/>
            <person name="Settipalli S."/>
            <person name="Sharpe T."/>
            <person name="Sheridan J."/>
            <person name="Sherpa N."/>
            <person name="Shi J."/>
            <person name="Smirnov S."/>
            <person name="Smith C."/>
            <person name="Sougnez C."/>
            <person name="Spencer B."/>
            <person name="Stalker J."/>
            <person name="Stange-thomann N."/>
            <person name="Stavropoulos S."/>
            <person name="Stetson K."/>
            <person name="Stone C."/>
            <person name="Stone S."/>
            <person name="Stubbs M."/>
            <person name="Talamas J."/>
            <person name="Tchuinga P."/>
            <person name="Tenzing P."/>
            <person name="Tesfaye S."/>
            <person name="Theodore J."/>
            <person name="Thoulutsang Y."/>
            <person name="Topham K."/>
            <person name="Towey S."/>
            <person name="Tsamla T."/>
            <person name="Tsomo N."/>
            <person name="Vallee D."/>
            <person name="Vassiliev H."/>
            <person name="Venkataraman V."/>
            <person name="Vinson J."/>
            <person name="Vo A."/>
            <person name="Wade C."/>
            <person name="Wang S."/>
            <person name="Wangchuk T."/>
            <person name="Wangdi T."/>
            <person name="Whittaker C."/>
            <person name="Wilkinson J."/>
            <person name="Wu Y."/>
            <person name="Wyman D."/>
            <person name="Yadav S."/>
            <person name="Yang S."/>
            <person name="Yang X."/>
            <person name="Yeager S."/>
            <person name="Yee E."/>
            <person name="Young G."/>
            <person name="Zainoun J."/>
            <person name="Zembeck L."/>
            <person name="Zimmer A."/>
            <person name="Zody M."/>
            <person name="Lander E."/>
        </authorList>
    </citation>
    <scope>NUCLEOTIDE SEQUENCE [LARGE SCALE GENOMIC DNA]</scope>
</reference>
<feature type="region of interest" description="Disordered" evidence="9">
    <location>
        <begin position="147"/>
        <end position="215"/>
    </location>
</feature>
<sequence length="265" mass="30375">TSVPKHHIKQDYCDVRPKYRCGKKRTSVRVFTVNLESKYLIVFNVPATGLERELLKLFSIYGTILKCEELKDYPKEEFTKVFLLKYEEIQRAKTAKRSLDEHYFYGAVLHVVYAPEFEDISEIREKIKHRRCSVISRIKYLEKESSGSNKKSKVKQYNNKKNFNKVLSSNPDDSTNRPTTSTENSNSSTKLSTSSVNSTTSTNLNDSQIIGPSIPGSLQHNQFNITTKPTIPMFLPVPPPNYQFGGNCPSTNYQPGHFHFQSTNF</sequence>
<dbReference type="PANTHER" id="PTHR20957:SF0">
    <property type="entry name" value="RNA-BINDING PROTEIN 48"/>
    <property type="match status" value="1"/>
</dbReference>
<dbReference type="GO" id="GO:0003723">
    <property type="term" value="F:RNA binding"/>
    <property type="evidence" value="ECO:0007669"/>
    <property type="project" value="UniProtKB-UniRule"/>
</dbReference>
<dbReference type="Ensembl" id="ENSCSAVT00000004296.1">
    <property type="protein sequence ID" value="ENSCSAVP00000004233.1"/>
    <property type="gene ID" value="ENSCSAVG00000002495.1"/>
</dbReference>
<proteinExistence type="inferred from homology"/>
<evidence type="ECO:0000256" key="2">
    <source>
        <dbReference type="ARBA" id="ARBA00015189"/>
    </source>
</evidence>
<dbReference type="InterPro" id="IPR034264">
    <property type="entry name" value="RBM48_RRM"/>
</dbReference>
<dbReference type="GeneTree" id="ENSGT00390000004541"/>